<dbReference type="InterPro" id="IPR038717">
    <property type="entry name" value="Tc1-like_DDE_dom"/>
</dbReference>
<dbReference type="Pfam" id="PF13358">
    <property type="entry name" value="DDE_3"/>
    <property type="match status" value="1"/>
</dbReference>
<dbReference type="PANTHER" id="PTHR46564:SF1">
    <property type="entry name" value="TRANSPOSASE"/>
    <property type="match status" value="1"/>
</dbReference>
<reference evidence="3" key="1">
    <citation type="journal article" date="2023" name="Plants (Basel)">
        <title>Genomic Analysis of Leptolyngbya boryana CZ1 Reveals Efficient Carbon Fixation Modules.</title>
        <authorList>
            <person name="Bai X."/>
            <person name="Wang H."/>
            <person name="Cheng W."/>
            <person name="Wang J."/>
            <person name="Ma M."/>
            <person name="Hu H."/>
            <person name="Song Z."/>
            <person name="Ma H."/>
            <person name="Fan Y."/>
            <person name="Du C."/>
            <person name="Xu J."/>
        </authorList>
    </citation>
    <scope>NUCLEOTIDE SEQUENCE</scope>
    <source>
        <strain evidence="3">CZ1</strain>
    </source>
</reference>
<dbReference type="RefSeq" id="WP_316428314.1">
    <property type="nucleotide sequence ID" value="NZ_CP130144.1"/>
</dbReference>
<dbReference type="PANTHER" id="PTHR46564">
    <property type="entry name" value="TRANSPOSASE"/>
    <property type="match status" value="1"/>
</dbReference>
<accession>A0AA96X0W8</accession>
<dbReference type="EMBL" id="CP130144">
    <property type="protein sequence ID" value="WNZ47794.1"/>
    <property type="molecule type" value="Genomic_DNA"/>
</dbReference>
<dbReference type="NCBIfam" id="NF033545">
    <property type="entry name" value="transpos_IS630"/>
    <property type="match status" value="1"/>
</dbReference>
<dbReference type="Pfam" id="PF01710">
    <property type="entry name" value="HTH_Tnp_IS630"/>
    <property type="match status" value="1"/>
</dbReference>
<evidence type="ECO:0000259" key="2">
    <source>
        <dbReference type="Pfam" id="PF13358"/>
    </source>
</evidence>
<dbReference type="InterPro" id="IPR009057">
    <property type="entry name" value="Homeodomain-like_sf"/>
</dbReference>
<protein>
    <submittedName>
        <fullName evidence="3">IS630 family transposase</fullName>
    </submittedName>
</protein>
<dbReference type="InterPro" id="IPR002622">
    <property type="entry name" value="Transposase_14"/>
</dbReference>
<dbReference type="Gene3D" id="3.30.420.10">
    <property type="entry name" value="Ribonuclease H-like superfamily/Ribonuclease H"/>
    <property type="match status" value="1"/>
</dbReference>
<feature type="domain" description="Transposase Synechocystis PCC 6803" evidence="1">
    <location>
        <begin position="18"/>
        <end position="134"/>
    </location>
</feature>
<dbReference type="GO" id="GO:0003676">
    <property type="term" value="F:nucleic acid binding"/>
    <property type="evidence" value="ECO:0007669"/>
    <property type="project" value="InterPro"/>
</dbReference>
<gene>
    <name evidence="3" type="ORF">Q2T42_08100</name>
</gene>
<evidence type="ECO:0000313" key="3">
    <source>
        <dbReference type="EMBL" id="WNZ47794.1"/>
    </source>
</evidence>
<proteinExistence type="predicted"/>
<dbReference type="InterPro" id="IPR047655">
    <property type="entry name" value="Transpos_IS630-like"/>
</dbReference>
<organism evidence="3">
    <name type="scientific">Leptolyngbya boryana CZ1</name>
    <dbReference type="NCBI Taxonomy" id="3060204"/>
    <lineage>
        <taxon>Bacteria</taxon>
        <taxon>Bacillati</taxon>
        <taxon>Cyanobacteriota</taxon>
        <taxon>Cyanophyceae</taxon>
        <taxon>Leptolyngbyales</taxon>
        <taxon>Leptolyngbyaceae</taxon>
        <taxon>Leptolyngbya group</taxon>
        <taxon>Leptolyngbya</taxon>
    </lineage>
</organism>
<sequence>MLHLSYIICSHILEIWYYSQDLREKAIAAIDRGIPKSEVIAMFNISRDSLDRWLKRREVTGSLAATQGYQRGHSHRIEDWQAFREFAEVHGDKTQAEMAELWSVPVSARTMSRALAKIGFTRKKTYGYRQRNELKRAWFLIQLAQLEAWQRVYVDEAGMDERDDYGYGWCAAGKRFHALKSGRREGRVNMIAAYCEQQLFAPFTVEGACNRTVFETWIETCLVPQLQPNQVVILDNASFHHGGRIAELIEAAGCQVLYLPPYSPDFNRIEKCWAWLKSRIRKRLSKTTSLRDAIEEILKEAVV</sequence>
<dbReference type="SUPFAM" id="SSF46689">
    <property type="entry name" value="Homeodomain-like"/>
    <property type="match status" value="1"/>
</dbReference>
<name>A0AA96X0W8_LEPBY</name>
<feature type="domain" description="Tc1-like transposase DDE" evidence="2">
    <location>
        <begin position="151"/>
        <end position="287"/>
    </location>
</feature>
<dbReference type="InterPro" id="IPR036397">
    <property type="entry name" value="RNaseH_sf"/>
</dbReference>
<evidence type="ECO:0000259" key="1">
    <source>
        <dbReference type="Pfam" id="PF01710"/>
    </source>
</evidence>
<dbReference type="AlphaFoldDB" id="A0AA96X0W8"/>
<reference evidence="3" key="2">
    <citation type="submission" date="2023-07" db="EMBL/GenBank/DDBJ databases">
        <authorList>
            <person name="Bai X.-H."/>
            <person name="Wang H.-H."/>
            <person name="Wang J."/>
            <person name="Ma M.-Y."/>
            <person name="Hu H.-H."/>
            <person name="Song Z.-L."/>
            <person name="Ma H.-G."/>
            <person name="Fan Y."/>
            <person name="Du C.-Y."/>
            <person name="Xu J.-C."/>
        </authorList>
    </citation>
    <scope>NUCLEOTIDE SEQUENCE</scope>
    <source>
        <strain evidence="3">CZ1</strain>
    </source>
</reference>